<dbReference type="PANTHER" id="PTHR10704:SF44">
    <property type="entry name" value="LD35051P-RELATED"/>
    <property type="match status" value="1"/>
</dbReference>
<dbReference type="InterPro" id="IPR000863">
    <property type="entry name" value="Sulfotransferase_dom"/>
</dbReference>
<dbReference type="OrthoDB" id="6138663at2759"/>
<dbReference type="InterPro" id="IPR027417">
    <property type="entry name" value="P-loop_NTPase"/>
</dbReference>
<dbReference type="EMBL" id="NCKV01020554">
    <property type="protein sequence ID" value="RWS20038.1"/>
    <property type="molecule type" value="Genomic_DNA"/>
</dbReference>
<dbReference type="InterPro" id="IPR051135">
    <property type="entry name" value="Gal/GlcNAc/GalNAc_ST"/>
</dbReference>
<evidence type="ECO:0000313" key="2">
    <source>
        <dbReference type="EMBL" id="RWS20038.1"/>
    </source>
</evidence>
<dbReference type="GO" id="GO:0001517">
    <property type="term" value="F:N-acetylglucosamine 6-O-sulfotransferase activity"/>
    <property type="evidence" value="ECO:0007669"/>
    <property type="project" value="TreeGrafter"/>
</dbReference>
<protein>
    <submittedName>
        <fullName evidence="2">Secreted protein-like protein</fullName>
    </submittedName>
</protein>
<reference evidence="2 3" key="1">
    <citation type="journal article" date="2018" name="Gigascience">
        <title>Genomes of trombidid mites reveal novel predicted allergens and laterally-transferred genes associated with secondary metabolism.</title>
        <authorList>
            <person name="Dong X."/>
            <person name="Chaisiri K."/>
            <person name="Xia D."/>
            <person name="Armstrong S.D."/>
            <person name="Fang Y."/>
            <person name="Donnelly M.J."/>
            <person name="Kadowaki T."/>
            <person name="McGarry J.W."/>
            <person name="Darby A.C."/>
            <person name="Makepeace B.L."/>
        </authorList>
    </citation>
    <scope>NUCLEOTIDE SEQUENCE [LARGE SCALE GENOMIC DNA]</scope>
    <source>
        <strain evidence="2">UoL-UT</strain>
    </source>
</reference>
<feature type="domain" description="Sulfotransferase" evidence="1">
    <location>
        <begin position="6"/>
        <end position="94"/>
    </location>
</feature>
<name>A0A443RY11_9ACAR</name>
<dbReference type="Gene3D" id="3.40.50.300">
    <property type="entry name" value="P-loop containing nucleotide triphosphate hydrolases"/>
    <property type="match status" value="1"/>
</dbReference>
<dbReference type="VEuPathDB" id="VectorBase:LDEU012002"/>
<dbReference type="GO" id="GO:0006790">
    <property type="term" value="P:sulfur compound metabolic process"/>
    <property type="evidence" value="ECO:0007669"/>
    <property type="project" value="TreeGrafter"/>
</dbReference>
<accession>A0A443RY11</accession>
<gene>
    <name evidence="2" type="ORF">B4U80_14332</name>
</gene>
<evidence type="ECO:0000313" key="3">
    <source>
        <dbReference type="Proteomes" id="UP000288716"/>
    </source>
</evidence>
<keyword evidence="3" id="KW-1185">Reference proteome</keyword>
<dbReference type="SUPFAM" id="SSF52540">
    <property type="entry name" value="P-loop containing nucleoside triphosphate hydrolases"/>
    <property type="match status" value="1"/>
</dbReference>
<dbReference type="Pfam" id="PF00685">
    <property type="entry name" value="Sulfotransfer_1"/>
    <property type="match status" value="1"/>
</dbReference>
<evidence type="ECO:0000259" key="1">
    <source>
        <dbReference type="Pfam" id="PF00685"/>
    </source>
</evidence>
<sequence>MKIFPHNSFHVKYEHIALNTINYAQEMYRYLNIEFTENVMTFINEHTSLPINVSDTEAHSTTKDSKVTPSKWISELTLGDMTEVQNWCKEVFEKLNYEMVFVPENIYGLN</sequence>
<organism evidence="2 3">
    <name type="scientific">Leptotrombidium deliense</name>
    <dbReference type="NCBI Taxonomy" id="299467"/>
    <lineage>
        <taxon>Eukaryota</taxon>
        <taxon>Metazoa</taxon>
        <taxon>Ecdysozoa</taxon>
        <taxon>Arthropoda</taxon>
        <taxon>Chelicerata</taxon>
        <taxon>Arachnida</taxon>
        <taxon>Acari</taxon>
        <taxon>Acariformes</taxon>
        <taxon>Trombidiformes</taxon>
        <taxon>Prostigmata</taxon>
        <taxon>Anystina</taxon>
        <taxon>Parasitengona</taxon>
        <taxon>Trombiculoidea</taxon>
        <taxon>Trombiculidae</taxon>
        <taxon>Leptotrombidium</taxon>
    </lineage>
</organism>
<dbReference type="PANTHER" id="PTHR10704">
    <property type="entry name" value="CARBOHYDRATE SULFOTRANSFERASE"/>
    <property type="match status" value="1"/>
</dbReference>
<dbReference type="GO" id="GO:0006044">
    <property type="term" value="P:N-acetylglucosamine metabolic process"/>
    <property type="evidence" value="ECO:0007669"/>
    <property type="project" value="TreeGrafter"/>
</dbReference>
<comment type="caution">
    <text evidence="2">The sequence shown here is derived from an EMBL/GenBank/DDBJ whole genome shotgun (WGS) entry which is preliminary data.</text>
</comment>
<dbReference type="Proteomes" id="UP000288716">
    <property type="component" value="Unassembled WGS sequence"/>
</dbReference>
<proteinExistence type="predicted"/>
<dbReference type="AlphaFoldDB" id="A0A443RY11"/>